<gene>
    <name evidence="2" type="ORF">IDH41_09900</name>
</gene>
<organism evidence="2 3">
    <name type="scientific">Paenibacillus arenilitoris</name>
    <dbReference type="NCBI Taxonomy" id="2772299"/>
    <lineage>
        <taxon>Bacteria</taxon>
        <taxon>Bacillati</taxon>
        <taxon>Bacillota</taxon>
        <taxon>Bacilli</taxon>
        <taxon>Bacillales</taxon>
        <taxon>Paenibacillaceae</taxon>
        <taxon>Paenibacillus</taxon>
    </lineage>
</organism>
<accession>A0A927H5X5</accession>
<dbReference type="Proteomes" id="UP000632125">
    <property type="component" value="Unassembled WGS sequence"/>
</dbReference>
<feature type="region of interest" description="Disordered" evidence="1">
    <location>
        <begin position="68"/>
        <end position="90"/>
    </location>
</feature>
<feature type="compositionally biased region" description="Basic and acidic residues" evidence="1">
    <location>
        <begin position="69"/>
        <end position="83"/>
    </location>
</feature>
<reference evidence="2" key="1">
    <citation type="submission" date="2020-09" db="EMBL/GenBank/DDBJ databases">
        <title>A novel bacterium of genus Paenibacillus, isolated from South China Sea.</title>
        <authorList>
            <person name="Huang H."/>
            <person name="Mo K."/>
            <person name="Hu Y."/>
        </authorList>
    </citation>
    <scope>NUCLEOTIDE SEQUENCE</scope>
    <source>
        <strain evidence="2">IB182493</strain>
    </source>
</reference>
<evidence type="ECO:0000313" key="3">
    <source>
        <dbReference type="Proteomes" id="UP000632125"/>
    </source>
</evidence>
<dbReference type="RefSeq" id="WP_190860543.1">
    <property type="nucleotide sequence ID" value="NZ_JACXIY010000012.1"/>
</dbReference>
<sequence>MNPLSDQTKEELLLAFEGKKSSLFVFDGKLVSVEVENFESFNEDDSETDLAQEIEEYPELKASLQRYLDNPDMKGDTANELKEKRRGRRT</sequence>
<evidence type="ECO:0000256" key="1">
    <source>
        <dbReference type="SAM" id="MobiDB-lite"/>
    </source>
</evidence>
<evidence type="ECO:0000313" key="2">
    <source>
        <dbReference type="EMBL" id="MBD2868892.1"/>
    </source>
</evidence>
<proteinExistence type="predicted"/>
<dbReference type="AlphaFoldDB" id="A0A927H5X5"/>
<name>A0A927H5X5_9BACL</name>
<keyword evidence="3" id="KW-1185">Reference proteome</keyword>
<dbReference type="EMBL" id="JACXIY010000012">
    <property type="protein sequence ID" value="MBD2868892.1"/>
    <property type="molecule type" value="Genomic_DNA"/>
</dbReference>
<comment type="caution">
    <text evidence="2">The sequence shown here is derived from an EMBL/GenBank/DDBJ whole genome shotgun (WGS) entry which is preliminary data.</text>
</comment>
<protein>
    <submittedName>
        <fullName evidence="2">Uncharacterized protein</fullName>
    </submittedName>
</protein>